<keyword evidence="1" id="KW-0472">Membrane</keyword>
<evidence type="ECO:0000313" key="2">
    <source>
        <dbReference type="EMBL" id="BAT07912.1"/>
    </source>
</evidence>
<protein>
    <submittedName>
        <fullName evidence="2">Os09g0392400 protein</fullName>
    </submittedName>
</protein>
<keyword evidence="1" id="KW-0812">Transmembrane</keyword>
<keyword evidence="3" id="KW-1185">Reference proteome</keyword>
<organism evidence="2 3">
    <name type="scientific">Oryza sativa subsp. japonica</name>
    <name type="common">Rice</name>
    <dbReference type="NCBI Taxonomy" id="39947"/>
    <lineage>
        <taxon>Eukaryota</taxon>
        <taxon>Viridiplantae</taxon>
        <taxon>Streptophyta</taxon>
        <taxon>Embryophyta</taxon>
        <taxon>Tracheophyta</taxon>
        <taxon>Spermatophyta</taxon>
        <taxon>Magnoliopsida</taxon>
        <taxon>Liliopsida</taxon>
        <taxon>Poales</taxon>
        <taxon>Poaceae</taxon>
        <taxon>BOP clade</taxon>
        <taxon>Oryzoideae</taxon>
        <taxon>Oryzeae</taxon>
        <taxon>Oryzinae</taxon>
        <taxon>Oryza</taxon>
        <taxon>Oryza sativa</taxon>
    </lineage>
</organism>
<reference evidence="2 3" key="2">
    <citation type="journal article" date="2013" name="Plant Cell Physiol.">
        <title>Rice Annotation Project Database (RAP-DB): an integrative and interactive database for rice genomics.</title>
        <authorList>
            <person name="Sakai H."/>
            <person name="Lee S.S."/>
            <person name="Tanaka T."/>
            <person name="Numa H."/>
            <person name="Kim J."/>
            <person name="Kawahara Y."/>
            <person name="Wakimoto H."/>
            <person name="Yang C.C."/>
            <person name="Iwamoto M."/>
            <person name="Abe T."/>
            <person name="Yamada Y."/>
            <person name="Muto A."/>
            <person name="Inokuchi H."/>
            <person name="Ikemura T."/>
            <person name="Matsumoto T."/>
            <person name="Sasaki T."/>
            <person name="Itoh T."/>
        </authorList>
    </citation>
    <scope>NUCLEOTIDE SEQUENCE [LARGE SCALE GENOMIC DNA]</scope>
    <source>
        <strain evidence="3">cv. Nipponbare</strain>
    </source>
</reference>
<proteinExistence type="predicted"/>
<dbReference type="AlphaFoldDB" id="A0A0P0XL74"/>
<evidence type="ECO:0000256" key="1">
    <source>
        <dbReference type="SAM" id="Phobius"/>
    </source>
</evidence>
<sequence length="68" mass="8099">IFLDFQCSINRETISFILHGLSLPNWILRFPYSFIEAVVWSCVVYYTVGFAPMVDRYTQDMYPFDQYA</sequence>
<evidence type="ECO:0000313" key="3">
    <source>
        <dbReference type="Proteomes" id="UP000059680"/>
    </source>
</evidence>
<reference evidence="2 3" key="3">
    <citation type="journal article" date="2013" name="Rice">
        <title>Improvement of the Oryza sativa Nipponbare reference genome using next generation sequence and optical map data.</title>
        <authorList>
            <person name="Kawahara Y."/>
            <person name="de la Bastide M."/>
            <person name="Hamilton J.P."/>
            <person name="Kanamori H."/>
            <person name="McCombie W.R."/>
            <person name="Ouyang S."/>
            <person name="Schwartz D.C."/>
            <person name="Tanaka T."/>
            <person name="Wu J."/>
            <person name="Zhou S."/>
            <person name="Childs K.L."/>
            <person name="Davidson R.M."/>
            <person name="Lin H."/>
            <person name="Quesada-Ocampo L."/>
            <person name="Vaillancourt B."/>
            <person name="Sakai H."/>
            <person name="Lee S.S."/>
            <person name="Kim J."/>
            <person name="Numa H."/>
            <person name="Itoh T."/>
            <person name="Buell C.R."/>
            <person name="Matsumoto T."/>
        </authorList>
    </citation>
    <scope>NUCLEOTIDE SEQUENCE [LARGE SCALE GENOMIC DNA]</scope>
    <source>
        <strain evidence="3">cv. Nipponbare</strain>
    </source>
</reference>
<reference evidence="3" key="1">
    <citation type="journal article" date="2005" name="Nature">
        <title>The map-based sequence of the rice genome.</title>
        <authorList>
            <consortium name="International rice genome sequencing project (IRGSP)"/>
            <person name="Matsumoto T."/>
            <person name="Wu J."/>
            <person name="Kanamori H."/>
            <person name="Katayose Y."/>
            <person name="Fujisawa M."/>
            <person name="Namiki N."/>
            <person name="Mizuno H."/>
            <person name="Yamamoto K."/>
            <person name="Antonio B.A."/>
            <person name="Baba T."/>
            <person name="Sakata K."/>
            <person name="Nagamura Y."/>
            <person name="Aoki H."/>
            <person name="Arikawa K."/>
            <person name="Arita K."/>
            <person name="Bito T."/>
            <person name="Chiden Y."/>
            <person name="Fujitsuka N."/>
            <person name="Fukunaka R."/>
            <person name="Hamada M."/>
            <person name="Harada C."/>
            <person name="Hayashi A."/>
            <person name="Hijishita S."/>
            <person name="Honda M."/>
            <person name="Hosokawa S."/>
            <person name="Ichikawa Y."/>
            <person name="Idonuma A."/>
            <person name="Iijima M."/>
            <person name="Ikeda M."/>
            <person name="Ikeno M."/>
            <person name="Ito K."/>
            <person name="Ito S."/>
            <person name="Ito T."/>
            <person name="Ito Y."/>
            <person name="Ito Y."/>
            <person name="Iwabuchi A."/>
            <person name="Kamiya K."/>
            <person name="Karasawa W."/>
            <person name="Kurita K."/>
            <person name="Katagiri S."/>
            <person name="Kikuta A."/>
            <person name="Kobayashi H."/>
            <person name="Kobayashi N."/>
            <person name="Machita K."/>
            <person name="Maehara T."/>
            <person name="Masukawa M."/>
            <person name="Mizubayashi T."/>
            <person name="Mukai Y."/>
            <person name="Nagasaki H."/>
            <person name="Nagata Y."/>
            <person name="Naito S."/>
            <person name="Nakashima M."/>
            <person name="Nakama Y."/>
            <person name="Nakamichi Y."/>
            <person name="Nakamura M."/>
            <person name="Meguro A."/>
            <person name="Negishi M."/>
            <person name="Ohta I."/>
            <person name="Ohta T."/>
            <person name="Okamoto M."/>
            <person name="Ono N."/>
            <person name="Saji S."/>
            <person name="Sakaguchi M."/>
            <person name="Sakai K."/>
            <person name="Shibata M."/>
            <person name="Shimokawa T."/>
            <person name="Song J."/>
            <person name="Takazaki Y."/>
            <person name="Terasawa K."/>
            <person name="Tsugane M."/>
            <person name="Tsuji K."/>
            <person name="Ueda S."/>
            <person name="Waki K."/>
            <person name="Yamagata H."/>
            <person name="Yamamoto M."/>
            <person name="Yamamoto S."/>
            <person name="Yamane H."/>
            <person name="Yoshiki S."/>
            <person name="Yoshihara R."/>
            <person name="Yukawa K."/>
            <person name="Zhong H."/>
            <person name="Yano M."/>
            <person name="Yuan Q."/>
            <person name="Ouyang S."/>
            <person name="Liu J."/>
            <person name="Jones K.M."/>
            <person name="Gansberger K."/>
            <person name="Moffat K."/>
            <person name="Hill J."/>
            <person name="Bera J."/>
            <person name="Fadrosh D."/>
            <person name="Jin S."/>
            <person name="Johri S."/>
            <person name="Kim M."/>
            <person name="Overton L."/>
            <person name="Reardon M."/>
            <person name="Tsitrin T."/>
            <person name="Vuong H."/>
            <person name="Weaver B."/>
            <person name="Ciecko A."/>
            <person name="Tallon L."/>
            <person name="Jackson J."/>
            <person name="Pai G."/>
            <person name="Aken S.V."/>
            <person name="Utterback T."/>
            <person name="Reidmuller S."/>
            <person name="Feldblyum T."/>
            <person name="Hsiao J."/>
            <person name="Zismann V."/>
            <person name="Iobst S."/>
            <person name="de Vazeille A.R."/>
            <person name="Buell C.R."/>
            <person name="Ying K."/>
            <person name="Li Y."/>
            <person name="Lu T."/>
            <person name="Huang Y."/>
            <person name="Zhao Q."/>
            <person name="Feng Q."/>
            <person name="Zhang L."/>
            <person name="Zhu J."/>
            <person name="Weng Q."/>
            <person name="Mu J."/>
            <person name="Lu Y."/>
            <person name="Fan D."/>
            <person name="Liu Y."/>
            <person name="Guan J."/>
            <person name="Zhang Y."/>
            <person name="Yu S."/>
            <person name="Liu X."/>
            <person name="Zhang Y."/>
            <person name="Hong G."/>
            <person name="Han B."/>
            <person name="Choisne N."/>
            <person name="Demange N."/>
            <person name="Orjeda G."/>
            <person name="Samain S."/>
            <person name="Cattolico L."/>
            <person name="Pelletier E."/>
            <person name="Couloux A."/>
            <person name="Segurens B."/>
            <person name="Wincker P."/>
            <person name="D'Hont A."/>
            <person name="Scarpelli C."/>
            <person name="Weissenbach J."/>
            <person name="Salanoubat M."/>
            <person name="Quetier F."/>
            <person name="Yu Y."/>
            <person name="Kim H.R."/>
            <person name="Rambo T."/>
            <person name="Currie J."/>
            <person name="Collura K."/>
            <person name="Luo M."/>
            <person name="Yang T."/>
            <person name="Ammiraju J.S.S."/>
            <person name="Engler F."/>
            <person name="Soderlund C."/>
            <person name="Wing R.A."/>
            <person name="Palmer L.E."/>
            <person name="de la Bastide M."/>
            <person name="Spiegel L."/>
            <person name="Nascimento L."/>
            <person name="Zutavern T."/>
            <person name="O'Shaughnessy A."/>
            <person name="Dike S."/>
            <person name="Dedhia N."/>
            <person name="Preston R."/>
            <person name="Balija V."/>
            <person name="McCombie W.R."/>
            <person name="Chow T."/>
            <person name="Chen H."/>
            <person name="Chung M."/>
            <person name="Chen C."/>
            <person name="Shaw J."/>
            <person name="Wu H."/>
            <person name="Hsiao K."/>
            <person name="Chao Y."/>
            <person name="Chu M."/>
            <person name="Cheng C."/>
            <person name="Hour A."/>
            <person name="Lee P."/>
            <person name="Lin S."/>
            <person name="Lin Y."/>
            <person name="Liou J."/>
            <person name="Liu S."/>
            <person name="Hsing Y."/>
            <person name="Raghuvanshi S."/>
            <person name="Mohanty A."/>
            <person name="Bharti A.K."/>
            <person name="Gaur A."/>
            <person name="Gupta V."/>
            <person name="Kumar D."/>
            <person name="Ravi V."/>
            <person name="Vij S."/>
            <person name="Kapur A."/>
            <person name="Khurana P."/>
            <person name="Khurana P."/>
            <person name="Khurana J.P."/>
            <person name="Tyagi A.K."/>
            <person name="Gaikwad K."/>
            <person name="Singh A."/>
            <person name="Dalal V."/>
            <person name="Srivastava S."/>
            <person name="Dixit A."/>
            <person name="Pal A.K."/>
            <person name="Ghazi I.A."/>
            <person name="Yadav M."/>
            <person name="Pandit A."/>
            <person name="Bhargava A."/>
            <person name="Sureshbabu K."/>
            <person name="Batra K."/>
            <person name="Sharma T.R."/>
            <person name="Mohapatra T."/>
            <person name="Singh N.K."/>
            <person name="Messing J."/>
            <person name="Nelson A.B."/>
            <person name="Fuks G."/>
            <person name="Kavchok S."/>
            <person name="Keizer G."/>
            <person name="Linton E."/>
            <person name="Llaca V."/>
            <person name="Song R."/>
            <person name="Tanyolac B."/>
            <person name="Young S."/>
            <person name="Ho-Il K."/>
            <person name="Hahn J.H."/>
            <person name="Sangsakoo G."/>
            <person name="Vanavichit A."/>
            <person name="de Mattos Luiz.A.T."/>
            <person name="Zimmer P.D."/>
            <person name="Malone G."/>
            <person name="Dellagostin O."/>
            <person name="de Oliveira A.C."/>
            <person name="Bevan M."/>
            <person name="Bancroft I."/>
            <person name="Minx P."/>
            <person name="Cordum H."/>
            <person name="Wilson R."/>
            <person name="Cheng Z."/>
            <person name="Jin W."/>
            <person name="Jiang J."/>
            <person name="Leong S.A."/>
            <person name="Iwama H."/>
            <person name="Gojobori T."/>
            <person name="Itoh T."/>
            <person name="Niimura Y."/>
            <person name="Fujii Y."/>
            <person name="Habara T."/>
            <person name="Sakai H."/>
            <person name="Sato Y."/>
            <person name="Wilson G."/>
            <person name="Kumar K."/>
            <person name="McCouch S."/>
            <person name="Juretic N."/>
            <person name="Hoen D."/>
            <person name="Wright S."/>
            <person name="Bruskiewich R."/>
            <person name="Bureau T."/>
            <person name="Miyao A."/>
            <person name="Hirochika H."/>
            <person name="Nishikawa T."/>
            <person name="Kadowaki K."/>
            <person name="Sugiura M."/>
            <person name="Burr B."/>
            <person name="Sasaki T."/>
        </authorList>
    </citation>
    <scope>NUCLEOTIDE SEQUENCE [LARGE SCALE GENOMIC DNA]</scope>
    <source>
        <strain evidence="3">cv. Nipponbare</strain>
    </source>
</reference>
<dbReference type="EMBL" id="AP014965">
    <property type="protein sequence ID" value="BAT07912.1"/>
    <property type="molecule type" value="Genomic_DNA"/>
</dbReference>
<name>A0A0P0XL74_ORYSJ</name>
<dbReference type="ExpressionAtlas" id="A0A0P0XL74">
    <property type="expression patterns" value="baseline and differential"/>
</dbReference>
<dbReference type="Proteomes" id="UP000059680">
    <property type="component" value="Chromosome 9"/>
</dbReference>
<dbReference type="Gramene" id="Os09t0392400-02">
    <property type="protein sequence ID" value="Os09t0392400-02"/>
    <property type="gene ID" value="Os09g0392400"/>
</dbReference>
<gene>
    <name evidence="2" type="ordered locus">Os09g0392400</name>
    <name evidence="2" type="ORF">OSNPB_090392400</name>
</gene>
<accession>A0A0P0XL74</accession>
<feature type="transmembrane region" description="Helical" evidence="1">
    <location>
        <begin position="30"/>
        <end position="51"/>
    </location>
</feature>
<feature type="non-terminal residue" evidence="2">
    <location>
        <position position="1"/>
    </location>
</feature>
<keyword evidence="1" id="KW-1133">Transmembrane helix</keyword>